<dbReference type="Pfam" id="PF06252">
    <property type="entry name" value="GemA"/>
    <property type="match status" value="1"/>
</dbReference>
<dbReference type="AlphaFoldDB" id="A0A9X7UBS7"/>
<organism evidence="1 2">
    <name type="scientific">Sphingobium yanoikuyae</name>
    <name type="common">Sphingomonas yanoikuyae</name>
    <dbReference type="NCBI Taxonomy" id="13690"/>
    <lineage>
        <taxon>Bacteria</taxon>
        <taxon>Pseudomonadati</taxon>
        <taxon>Pseudomonadota</taxon>
        <taxon>Alphaproteobacteria</taxon>
        <taxon>Sphingomonadales</taxon>
        <taxon>Sphingomonadaceae</taxon>
        <taxon>Sphingobium</taxon>
    </lineage>
</organism>
<accession>A0A9X7UBS7</accession>
<reference evidence="1 2" key="1">
    <citation type="submission" date="2020-07" db="EMBL/GenBank/DDBJ databases">
        <title>Whole genome sequence of Sphingobium yanoikuyae A3.</title>
        <authorList>
            <person name="Han S.-S."/>
        </authorList>
    </citation>
    <scope>NUCLEOTIDE SEQUENCE [LARGE SCALE GENOMIC DNA]</scope>
    <source>
        <strain evidence="1 2">A3</strain>
    </source>
</reference>
<gene>
    <name evidence="1" type="ORF">H3V42_07265</name>
</gene>
<dbReference type="InterPro" id="IPR009363">
    <property type="entry name" value="Phage_Mu_Gp16"/>
</dbReference>
<evidence type="ECO:0000313" key="1">
    <source>
        <dbReference type="EMBL" id="QNG47401.1"/>
    </source>
</evidence>
<evidence type="ECO:0000313" key="2">
    <source>
        <dbReference type="Proteomes" id="UP000515377"/>
    </source>
</evidence>
<protein>
    <submittedName>
        <fullName evidence="1">Regulatory protein GemA</fullName>
    </submittedName>
</protein>
<proteinExistence type="predicted"/>
<sequence>MASTAAAVPADDKARKILLAKVHIAKKQLGLDEDAYEGVLLRVAGTTSAGNCTVPQLRLVVADFERRGFSATAKRPGAAKRADHPLARKARVMWISLAHLCAVREDPAQAIRGDKALETFACRQLRCTKFQWADQTQGDKLVEALKAIAERHGWDQSAKGLSKVAYVHVLKVRLCEAILAKLKRAGTAADHWLLGEAAFRLTGLGAANRAVFETQELERMAAALGAKLREHGGQAAFEEMGK</sequence>
<dbReference type="EMBL" id="CP060122">
    <property type="protein sequence ID" value="QNG47401.1"/>
    <property type="molecule type" value="Genomic_DNA"/>
</dbReference>
<name>A0A9X7UBS7_SPHYA</name>
<dbReference type="Proteomes" id="UP000515377">
    <property type="component" value="Chromosome"/>
</dbReference>